<sequence>MRKAIKHETETIKGEMTQVIYCKERIKNRVSDAVQINWFDLNAK</sequence>
<reference evidence="1 2" key="1">
    <citation type="submission" date="2011-01" db="EMBL/GenBank/DDBJ databases">
        <title>Shigella flexneri CDC 796-83 whole genome shotgun sequencing project.</title>
        <authorList>
            <person name="Mane S.P."/>
            <person name="Sobral B.W."/>
            <person name="Cebula T."/>
            <person name="Chertkov O."/>
            <person name="Munk A.C."/>
            <person name="Tapia R."/>
            <person name="Green L."/>
            <person name="Rogers Y."/>
            <person name="Detter J.C."/>
            <person name="Bruce D."/>
            <person name="Brettin T.S."/>
        </authorList>
    </citation>
    <scope>NUCLEOTIDE SEQUENCE [LARGE SCALE GENOMIC DNA]</scope>
    <source>
        <strain evidence="1 2">CDC 796-83</strain>
    </source>
</reference>
<dbReference type="EMBL" id="AERO01000161">
    <property type="protein sequence ID" value="EFW58653.1"/>
    <property type="molecule type" value="Genomic_DNA"/>
</dbReference>
<dbReference type="AlphaFoldDB" id="A0A6N3QMY7"/>
<gene>
    <name evidence="1" type="ORF">SGF_03992</name>
</gene>
<accession>A0A6N3QMY7</accession>
<proteinExistence type="predicted"/>
<evidence type="ECO:0000313" key="1">
    <source>
        <dbReference type="EMBL" id="EFW58653.1"/>
    </source>
</evidence>
<name>A0A6N3QMY7_SHIFL</name>
<dbReference type="Proteomes" id="UP000003302">
    <property type="component" value="Unassembled WGS sequence"/>
</dbReference>
<comment type="caution">
    <text evidence="1">The sequence shown here is derived from an EMBL/GenBank/DDBJ whole genome shotgun (WGS) entry which is preliminary data.</text>
</comment>
<organism evidence="1 2">
    <name type="scientific">Shigella flexneri CDC 796-83</name>
    <dbReference type="NCBI Taxonomy" id="945360"/>
    <lineage>
        <taxon>Bacteria</taxon>
        <taxon>Pseudomonadati</taxon>
        <taxon>Pseudomonadota</taxon>
        <taxon>Gammaproteobacteria</taxon>
        <taxon>Enterobacterales</taxon>
        <taxon>Enterobacteriaceae</taxon>
        <taxon>Shigella</taxon>
    </lineage>
</organism>
<evidence type="ECO:0000313" key="2">
    <source>
        <dbReference type="Proteomes" id="UP000003302"/>
    </source>
</evidence>
<protein>
    <submittedName>
        <fullName evidence="1">Uncharacterized protein</fullName>
    </submittedName>
</protein>